<reference evidence="2" key="1">
    <citation type="journal article" date="2013" name="Proc. Natl. Acad. Sci. U.S.A.">
        <title>Genome structure and metabolic features in the red seaweed Chondrus crispus shed light on evolution of the Archaeplastida.</title>
        <authorList>
            <person name="Collen J."/>
            <person name="Porcel B."/>
            <person name="Carre W."/>
            <person name="Ball S.G."/>
            <person name="Chaparro C."/>
            <person name="Tonon T."/>
            <person name="Barbeyron T."/>
            <person name="Michel G."/>
            <person name="Noel B."/>
            <person name="Valentin K."/>
            <person name="Elias M."/>
            <person name="Artiguenave F."/>
            <person name="Arun A."/>
            <person name="Aury J.M."/>
            <person name="Barbosa-Neto J.F."/>
            <person name="Bothwell J.H."/>
            <person name="Bouget F.Y."/>
            <person name="Brillet L."/>
            <person name="Cabello-Hurtado F."/>
            <person name="Capella-Gutierrez S."/>
            <person name="Charrier B."/>
            <person name="Cladiere L."/>
            <person name="Cock J.M."/>
            <person name="Coelho S.M."/>
            <person name="Colleoni C."/>
            <person name="Czjzek M."/>
            <person name="Da Silva C."/>
            <person name="Delage L."/>
            <person name="Denoeud F."/>
            <person name="Deschamps P."/>
            <person name="Dittami S.M."/>
            <person name="Gabaldon T."/>
            <person name="Gachon C.M."/>
            <person name="Groisillier A."/>
            <person name="Herve C."/>
            <person name="Jabbari K."/>
            <person name="Katinka M."/>
            <person name="Kloareg B."/>
            <person name="Kowalczyk N."/>
            <person name="Labadie K."/>
            <person name="Leblanc C."/>
            <person name="Lopez P.J."/>
            <person name="McLachlan D.H."/>
            <person name="Meslet-Cladiere L."/>
            <person name="Moustafa A."/>
            <person name="Nehr Z."/>
            <person name="Nyvall Collen P."/>
            <person name="Panaud O."/>
            <person name="Partensky F."/>
            <person name="Poulain J."/>
            <person name="Rensing S.A."/>
            <person name="Rousvoal S."/>
            <person name="Samson G."/>
            <person name="Symeonidi A."/>
            <person name="Weissenbach J."/>
            <person name="Zambounis A."/>
            <person name="Wincker P."/>
            <person name="Boyen C."/>
        </authorList>
    </citation>
    <scope>NUCLEOTIDE SEQUENCE [LARGE SCALE GENOMIC DNA]</scope>
    <source>
        <strain evidence="2">cv. Stackhouse</strain>
    </source>
</reference>
<keyword evidence="2" id="KW-1185">Reference proteome</keyword>
<dbReference type="Gramene" id="CDF36766">
    <property type="protein sequence ID" value="CDF36766"/>
    <property type="gene ID" value="CHC_T00004812001"/>
</dbReference>
<dbReference type="AlphaFoldDB" id="R7QH20"/>
<sequence>MAASRPRCAHHASCAIGQSLRIMRNDWPTGRQAHFPGRALLRVCEVVGNFGRRKKGETLWWSRKKHCCRPFLPLSFYRYFKRMAVARVMPAMRPAKVLARASQFREWITAYHTIPTGRLVRANPASRTILIPCGTHSVIQRMDNCA</sequence>
<dbReference type="KEGG" id="ccp:CHC_T00004812001"/>
<evidence type="ECO:0000313" key="1">
    <source>
        <dbReference type="EMBL" id="CDF36766.1"/>
    </source>
</evidence>
<organism evidence="1 2">
    <name type="scientific">Chondrus crispus</name>
    <name type="common">Carrageen Irish moss</name>
    <name type="synonym">Polymorpha crispa</name>
    <dbReference type="NCBI Taxonomy" id="2769"/>
    <lineage>
        <taxon>Eukaryota</taxon>
        <taxon>Rhodophyta</taxon>
        <taxon>Florideophyceae</taxon>
        <taxon>Rhodymeniophycidae</taxon>
        <taxon>Gigartinales</taxon>
        <taxon>Gigartinaceae</taxon>
        <taxon>Chondrus</taxon>
    </lineage>
</organism>
<name>R7QH20_CHOCR</name>
<proteinExistence type="predicted"/>
<accession>R7QH20</accession>
<protein>
    <submittedName>
        <fullName evidence="1">Uncharacterized protein</fullName>
    </submittedName>
</protein>
<dbReference type="Proteomes" id="UP000012073">
    <property type="component" value="Unassembled WGS sequence"/>
</dbReference>
<dbReference type="RefSeq" id="XP_005716585.1">
    <property type="nucleotide sequence ID" value="XM_005716528.1"/>
</dbReference>
<dbReference type="GeneID" id="17324300"/>
<evidence type="ECO:0000313" key="2">
    <source>
        <dbReference type="Proteomes" id="UP000012073"/>
    </source>
</evidence>
<dbReference type="EMBL" id="HG001800">
    <property type="protein sequence ID" value="CDF36766.1"/>
    <property type="molecule type" value="Genomic_DNA"/>
</dbReference>
<gene>
    <name evidence="1" type="ORF">CHC_T00004812001</name>
</gene>